<organism evidence="2">
    <name type="scientific">Gasterosteus aculeatus</name>
    <name type="common">Three-spined stickleback</name>
    <dbReference type="NCBI Taxonomy" id="69293"/>
    <lineage>
        <taxon>Eukaryota</taxon>
        <taxon>Metazoa</taxon>
        <taxon>Chordata</taxon>
        <taxon>Craniata</taxon>
        <taxon>Vertebrata</taxon>
        <taxon>Euteleostomi</taxon>
        <taxon>Actinopterygii</taxon>
        <taxon>Neopterygii</taxon>
        <taxon>Teleostei</taxon>
        <taxon>Neoteleostei</taxon>
        <taxon>Acanthomorphata</taxon>
        <taxon>Eupercaria</taxon>
        <taxon>Perciformes</taxon>
        <taxon>Cottioidei</taxon>
        <taxon>Gasterosteales</taxon>
        <taxon>Gasterosteidae</taxon>
        <taxon>Gasterosteus</taxon>
    </lineage>
</organism>
<feature type="compositionally biased region" description="Polar residues" evidence="1">
    <location>
        <begin position="119"/>
        <end position="128"/>
    </location>
</feature>
<dbReference type="Bgee" id="ENSGACG00000006357">
    <property type="expression patterns" value="Expressed in liver and 9 other cell types or tissues"/>
</dbReference>
<dbReference type="eggNOG" id="ENOG502SVTB">
    <property type="taxonomic scope" value="Eukaryota"/>
</dbReference>
<feature type="compositionally biased region" description="Basic and acidic residues" evidence="1">
    <location>
        <begin position="129"/>
        <end position="141"/>
    </location>
</feature>
<dbReference type="AlphaFoldDB" id="G3NST7"/>
<name>G3NST7_GASAC</name>
<feature type="compositionally biased region" description="Basic and acidic residues" evidence="1">
    <location>
        <begin position="184"/>
        <end position="193"/>
    </location>
</feature>
<sequence>MTFILQGGMGEEDQSLQNTQYWAQKVVQHADSEGALLGERCSLRPAASDSTQAPALSQAPSERPCAKDLNPGGPTDRDPRPEPRPSEGGLQPDTPEEEKGESYKEDVLMGDDQDDQIGDTAQLTITTTEEVRPPAQEEKQVDVAVNETKVGVAEPCPLDRVPQERQSRRPESPVCPVQQGADTPESHDDSRETAEEEEEEEGESDSSGHQAEETSVLTNGELSEEEEEALSGNASILPSSVLDQASVIAERFIGGLSR</sequence>
<dbReference type="STRING" id="69293.ENSGACP00000008405"/>
<feature type="compositionally biased region" description="Basic and acidic residues" evidence="1">
    <location>
        <begin position="161"/>
        <end position="171"/>
    </location>
</feature>
<feature type="compositionally biased region" description="Polar residues" evidence="1">
    <location>
        <begin position="48"/>
        <end position="60"/>
    </location>
</feature>
<evidence type="ECO:0000256" key="1">
    <source>
        <dbReference type="SAM" id="MobiDB-lite"/>
    </source>
</evidence>
<reference evidence="2" key="1">
    <citation type="submission" date="2006-01" db="EMBL/GenBank/DDBJ databases">
        <authorList>
            <person name="Lindblad-Toh K."/>
            <person name="Mauceli E."/>
            <person name="Grabherr M."/>
            <person name="Chang J.L."/>
            <person name="Lander E.S."/>
        </authorList>
    </citation>
    <scope>NUCLEOTIDE SEQUENCE [LARGE SCALE GENOMIC DNA]</scope>
</reference>
<feature type="region of interest" description="Disordered" evidence="1">
    <location>
        <begin position="43"/>
        <end position="244"/>
    </location>
</feature>
<accession>G3NST7</accession>
<feature type="compositionally biased region" description="Acidic residues" evidence="1">
    <location>
        <begin position="194"/>
        <end position="204"/>
    </location>
</feature>
<proteinExistence type="predicted"/>
<reference evidence="2" key="2">
    <citation type="submission" date="2024-04" db="UniProtKB">
        <authorList>
            <consortium name="Ensembl"/>
        </authorList>
    </citation>
    <scope>IDENTIFICATION</scope>
</reference>
<protein>
    <submittedName>
        <fullName evidence="2">Uncharacterized protein</fullName>
    </submittedName>
</protein>
<feature type="compositionally biased region" description="Polar residues" evidence="1">
    <location>
        <begin position="205"/>
        <end position="218"/>
    </location>
</feature>
<dbReference type="Ensembl" id="ENSGACT00000008424.1">
    <property type="protein sequence ID" value="ENSGACP00000008405.1"/>
    <property type="gene ID" value="ENSGACG00000006357.1"/>
</dbReference>
<dbReference type="InParanoid" id="G3NST7"/>
<evidence type="ECO:0000313" key="2">
    <source>
        <dbReference type="Ensembl" id="ENSGACP00000008405.1"/>
    </source>
</evidence>
<feature type="compositionally biased region" description="Acidic residues" evidence="1">
    <location>
        <begin position="108"/>
        <end position="117"/>
    </location>
</feature>
<feature type="compositionally biased region" description="Basic and acidic residues" evidence="1">
    <location>
        <begin position="75"/>
        <end position="85"/>
    </location>
</feature>